<accession>A0A9N8E1L2</accession>
<comment type="caution">
    <text evidence="1">The sequence shown here is derived from an EMBL/GenBank/DDBJ whole genome shotgun (WGS) entry which is preliminary data.</text>
</comment>
<dbReference type="AlphaFoldDB" id="A0A9N8E1L2"/>
<organism evidence="1 2">
    <name type="scientific">Seminavis robusta</name>
    <dbReference type="NCBI Taxonomy" id="568900"/>
    <lineage>
        <taxon>Eukaryota</taxon>
        <taxon>Sar</taxon>
        <taxon>Stramenopiles</taxon>
        <taxon>Ochrophyta</taxon>
        <taxon>Bacillariophyta</taxon>
        <taxon>Bacillariophyceae</taxon>
        <taxon>Bacillariophycidae</taxon>
        <taxon>Naviculales</taxon>
        <taxon>Naviculaceae</taxon>
        <taxon>Seminavis</taxon>
    </lineage>
</organism>
<sequence length="337" mass="35357">MMALVSSLGESASCKGSVNTQSILSTQDGSITSIESKRNWPRSKNVTLRTNYRMPISIEPTTEDTVNVTAIPNFAILAEVASVGEGSDAVAVTFMEYNDSYVPNEQAGINVQFPADQLKRLLVDGNDDVQVAPGFTSLADIEIEGAANVLIKEVKPSNGMPWNLTVDCIDCVVQVVDSAPVLLQLTGGEVTIIGGDVVEGSYMQSGTLTVAGQILGLEFTGFGSDDDEDKDITTSTSCAAVEYDEFFGSPCKEDPSISATTAAEIACTAPTCEVKCTQTVIQTDSSYSRGRDCETNTCGETTGSASTSTASAATRSLWQSASILATVVIGLSMVLIS</sequence>
<evidence type="ECO:0000313" key="2">
    <source>
        <dbReference type="Proteomes" id="UP001153069"/>
    </source>
</evidence>
<dbReference type="EMBL" id="CAICTM010000464">
    <property type="protein sequence ID" value="CAB9511049.1"/>
    <property type="molecule type" value="Genomic_DNA"/>
</dbReference>
<proteinExistence type="predicted"/>
<name>A0A9N8E1L2_9STRA</name>
<protein>
    <submittedName>
        <fullName evidence="1">Uncharacterized protein</fullName>
    </submittedName>
</protein>
<evidence type="ECO:0000313" key="1">
    <source>
        <dbReference type="EMBL" id="CAB9511049.1"/>
    </source>
</evidence>
<keyword evidence="2" id="KW-1185">Reference proteome</keyword>
<reference evidence="1" key="1">
    <citation type="submission" date="2020-06" db="EMBL/GenBank/DDBJ databases">
        <authorList>
            <consortium name="Plant Systems Biology data submission"/>
        </authorList>
    </citation>
    <scope>NUCLEOTIDE SEQUENCE</scope>
    <source>
        <strain evidence="1">D6</strain>
    </source>
</reference>
<dbReference type="Proteomes" id="UP001153069">
    <property type="component" value="Unassembled WGS sequence"/>
</dbReference>
<gene>
    <name evidence="1" type="ORF">SEMRO_465_G148610.1</name>
</gene>